<accession>A0ABV8A7B1</accession>
<reference evidence="2" key="1">
    <citation type="journal article" date="2019" name="Int. J. Syst. Evol. Microbiol.">
        <title>The Global Catalogue of Microorganisms (GCM) 10K type strain sequencing project: providing services to taxonomists for standard genome sequencing and annotation.</title>
        <authorList>
            <consortium name="The Broad Institute Genomics Platform"/>
            <consortium name="The Broad Institute Genome Sequencing Center for Infectious Disease"/>
            <person name="Wu L."/>
            <person name="Ma J."/>
        </authorList>
    </citation>
    <scope>NUCLEOTIDE SEQUENCE [LARGE SCALE GENOMIC DNA]</scope>
    <source>
        <strain evidence="2">CCTCC AB 2013263</strain>
    </source>
</reference>
<gene>
    <name evidence="1" type="ORF">ACFOPQ_12490</name>
</gene>
<proteinExistence type="predicted"/>
<evidence type="ECO:0000313" key="2">
    <source>
        <dbReference type="Proteomes" id="UP001595748"/>
    </source>
</evidence>
<protein>
    <submittedName>
        <fullName evidence="1">Uncharacterized protein</fullName>
    </submittedName>
</protein>
<organism evidence="1 2">
    <name type="scientific">Deinococcus antarcticus</name>
    <dbReference type="NCBI Taxonomy" id="1298767"/>
    <lineage>
        <taxon>Bacteria</taxon>
        <taxon>Thermotogati</taxon>
        <taxon>Deinococcota</taxon>
        <taxon>Deinococci</taxon>
        <taxon>Deinococcales</taxon>
        <taxon>Deinococcaceae</taxon>
        <taxon>Deinococcus</taxon>
    </lineage>
</organism>
<name>A0ABV8A7B1_9DEIO</name>
<sequence length="68" mass="7293">MTGVLNCKLTRLDGVDVGSVVRVAYNLKSGWNRLTVNTVLSTVGELSVETQASTDLNGVQWAYLPANP</sequence>
<dbReference type="EMBL" id="JBHRZF010000148">
    <property type="protein sequence ID" value="MFC3861577.1"/>
    <property type="molecule type" value="Genomic_DNA"/>
</dbReference>
<dbReference type="RefSeq" id="WP_380078611.1">
    <property type="nucleotide sequence ID" value="NZ_JBHRZF010000148.1"/>
</dbReference>
<dbReference type="Proteomes" id="UP001595748">
    <property type="component" value="Unassembled WGS sequence"/>
</dbReference>
<keyword evidence="2" id="KW-1185">Reference proteome</keyword>
<evidence type="ECO:0000313" key="1">
    <source>
        <dbReference type="EMBL" id="MFC3861577.1"/>
    </source>
</evidence>
<comment type="caution">
    <text evidence="1">The sequence shown here is derived from an EMBL/GenBank/DDBJ whole genome shotgun (WGS) entry which is preliminary data.</text>
</comment>